<keyword evidence="16" id="KW-1185">Reference proteome</keyword>
<keyword evidence="6" id="KW-0812">Transmembrane</keyword>
<dbReference type="PANTHER" id="PTHR15929:SF0">
    <property type="entry name" value="STORE-OPERATED CALCIUM ENTRY-ASSOCIATED REGULATORY FACTOR"/>
    <property type="match status" value="1"/>
</dbReference>
<keyword evidence="7" id="KW-0732">Signal</keyword>
<keyword evidence="8" id="KW-0256">Endoplasmic reticulum</keyword>
<feature type="region of interest" description="Disordered" evidence="14">
    <location>
        <begin position="1"/>
        <end position="26"/>
    </location>
</feature>
<dbReference type="GO" id="GO:0006816">
    <property type="term" value="P:calcium ion transport"/>
    <property type="evidence" value="ECO:0007669"/>
    <property type="project" value="UniProtKB-KW"/>
</dbReference>
<feature type="compositionally biased region" description="Pro residues" evidence="14">
    <location>
        <begin position="262"/>
        <end position="273"/>
    </location>
</feature>
<reference evidence="15 16" key="1">
    <citation type="journal article" date="2018" name="Front. Microbiol.">
        <title>Prospects for Fungal Bioremediation of Acidic Radioactive Waste Sites: Characterization and Genome Sequence of Rhodotorula taiwanensis MD1149.</title>
        <authorList>
            <person name="Tkavc R."/>
            <person name="Matrosova V.Y."/>
            <person name="Grichenko O.E."/>
            <person name="Gostincar C."/>
            <person name="Volpe R.P."/>
            <person name="Klimenkova P."/>
            <person name="Gaidamakova E.K."/>
            <person name="Zhou C.E."/>
            <person name="Stewart B.J."/>
            <person name="Lyman M.G."/>
            <person name="Malfatti S.A."/>
            <person name="Rubinfeld B."/>
            <person name="Courtot M."/>
            <person name="Singh J."/>
            <person name="Dalgard C.L."/>
            <person name="Hamilton T."/>
            <person name="Frey K.G."/>
            <person name="Gunde-Cimerman N."/>
            <person name="Dugan L."/>
            <person name="Daly M.J."/>
        </authorList>
    </citation>
    <scope>NUCLEOTIDE SEQUENCE [LARGE SCALE GENOMIC DNA]</scope>
    <source>
        <strain evidence="15 16">MD1149</strain>
    </source>
</reference>
<dbReference type="OrthoDB" id="20303at2759"/>
<comment type="similarity">
    <text evidence="2">Belongs to the SARAF family.</text>
</comment>
<dbReference type="AlphaFoldDB" id="A0A2S5BDX7"/>
<dbReference type="GO" id="GO:2001256">
    <property type="term" value="P:regulation of store-operated calcium entry"/>
    <property type="evidence" value="ECO:0007669"/>
    <property type="project" value="InterPro"/>
</dbReference>
<feature type="compositionally biased region" description="Gly residues" evidence="14">
    <location>
        <begin position="279"/>
        <end position="297"/>
    </location>
</feature>
<evidence type="ECO:0000256" key="9">
    <source>
        <dbReference type="ARBA" id="ARBA00022837"/>
    </source>
</evidence>
<accession>A0A2S5BDX7</accession>
<gene>
    <name evidence="15" type="ORF">BMF94_1946</name>
</gene>
<keyword evidence="10" id="KW-1133">Transmembrane helix</keyword>
<sequence>MSTGGRSGRGSTLSVSPSRSPARYNRTRVPLQGQYLLPGTVHRQPCSVCRVTRRHHPNPSFAPDSLRLALSGACYTDHLAHCQGSVATQTLSPSSMVNTRSQRIPLSSLSALTLHSNRRTASRRLPAVPQLACTGSLCREFTPDVVQCVAVGSDGVGGLEWKCEADLPSGLRFGEVDVSCEGWDGPNDPNILRGSCGLRYSLVKASPSFEQGYDSYKSYLPGRSSSLFNDAFNLLFSALTIYLVGSLVWKILRPCFGRRRPAPPTQPRSPPRTWPWWNGWGGGGPGSGGAGGPGSGNSGPPPPYTPKANSDTSTGTGTGWRPGFWTGAAAGWIANAFLGTGAGAAERRRNLYGVRGGGGVGYEGEDAALRRGGFWGGGAQPPLGGTRGWGGWGGAPAGPMGGMRRGFARDDDDDRGVGTSGMRRSTGFGGTSVR</sequence>
<name>A0A2S5BDX7_9BASI</name>
<evidence type="ECO:0000256" key="4">
    <source>
        <dbReference type="ARBA" id="ARBA00022448"/>
    </source>
</evidence>
<dbReference type="STRING" id="741276.A0A2S5BDX7"/>
<evidence type="ECO:0000256" key="7">
    <source>
        <dbReference type="ARBA" id="ARBA00022729"/>
    </source>
</evidence>
<evidence type="ECO:0000256" key="6">
    <source>
        <dbReference type="ARBA" id="ARBA00022692"/>
    </source>
</evidence>
<feature type="region of interest" description="Disordered" evidence="14">
    <location>
        <begin position="392"/>
        <end position="434"/>
    </location>
</feature>
<keyword evidence="5" id="KW-0109">Calcium transport</keyword>
<keyword evidence="11" id="KW-0406">Ion transport</keyword>
<evidence type="ECO:0000256" key="13">
    <source>
        <dbReference type="ARBA" id="ARBA00031116"/>
    </source>
</evidence>
<evidence type="ECO:0000256" key="11">
    <source>
        <dbReference type="ARBA" id="ARBA00023065"/>
    </source>
</evidence>
<evidence type="ECO:0000256" key="5">
    <source>
        <dbReference type="ARBA" id="ARBA00022568"/>
    </source>
</evidence>
<feature type="compositionally biased region" description="Gly residues" evidence="14">
    <location>
        <begin position="392"/>
        <end position="404"/>
    </location>
</feature>
<keyword evidence="4" id="KW-0813">Transport</keyword>
<comment type="caution">
    <text evidence="15">The sequence shown here is derived from an EMBL/GenBank/DDBJ whole genome shotgun (WGS) entry which is preliminary data.</text>
</comment>
<comment type="subcellular location">
    <subcellularLocation>
        <location evidence="1">Endoplasmic reticulum membrane</location>
        <topology evidence="1">Single-pass type I membrane protein</topology>
    </subcellularLocation>
</comment>
<organism evidence="15 16">
    <name type="scientific">Rhodotorula taiwanensis</name>
    <dbReference type="NCBI Taxonomy" id="741276"/>
    <lineage>
        <taxon>Eukaryota</taxon>
        <taxon>Fungi</taxon>
        <taxon>Dikarya</taxon>
        <taxon>Basidiomycota</taxon>
        <taxon>Pucciniomycotina</taxon>
        <taxon>Microbotryomycetes</taxon>
        <taxon>Sporidiobolales</taxon>
        <taxon>Sporidiobolaceae</taxon>
        <taxon>Rhodotorula</taxon>
    </lineage>
</organism>
<dbReference type="InterPro" id="IPR009567">
    <property type="entry name" value="SARAF"/>
</dbReference>
<proteinExistence type="inferred from homology"/>
<dbReference type="Proteomes" id="UP000237144">
    <property type="component" value="Unassembled WGS sequence"/>
</dbReference>
<evidence type="ECO:0000256" key="14">
    <source>
        <dbReference type="SAM" id="MobiDB-lite"/>
    </source>
</evidence>
<dbReference type="EMBL" id="PJQD01000020">
    <property type="protein sequence ID" value="POY74970.1"/>
    <property type="molecule type" value="Genomic_DNA"/>
</dbReference>
<dbReference type="PANTHER" id="PTHR15929">
    <property type="entry name" value="STORE-OPERATED CALCIUM ENTRY-ASSOCIATED REGULATORY FACTOR"/>
    <property type="match status" value="1"/>
</dbReference>
<evidence type="ECO:0000256" key="10">
    <source>
        <dbReference type="ARBA" id="ARBA00022989"/>
    </source>
</evidence>
<evidence type="ECO:0000313" key="16">
    <source>
        <dbReference type="Proteomes" id="UP000237144"/>
    </source>
</evidence>
<keyword evidence="12" id="KW-0472">Membrane</keyword>
<evidence type="ECO:0000256" key="12">
    <source>
        <dbReference type="ARBA" id="ARBA00023136"/>
    </source>
</evidence>
<keyword evidence="9" id="KW-0106">Calcium</keyword>
<protein>
    <recommendedName>
        <fullName evidence="3">Store-operated calcium entry-associated regulatory factor</fullName>
    </recommendedName>
    <alternativeName>
        <fullName evidence="13">Transmembrane protein 66</fullName>
    </alternativeName>
</protein>
<evidence type="ECO:0000256" key="8">
    <source>
        <dbReference type="ARBA" id="ARBA00022824"/>
    </source>
</evidence>
<evidence type="ECO:0000256" key="3">
    <source>
        <dbReference type="ARBA" id="ARBA00016584"/>
    </source>
</evidence>
<evidence type="ECO:0000256" key="1">
    <source>
        <dbReference type="ARBA" id="ARBA00004115"/>
    </source>
</evidence>
<feature type="region of interest" description="Disordered" evidence="14">
    <location>
        <begin position="259"/>
        <end position="321"/>
    </location>
</feature>
<evidence type="ECO:0000313" key="15">
    <source>
        <dbReference type="EMBL" id="POY74970.1"/>
    </source>
</evidence>
<dbReference type="GO" id="GO:0005789">
    <property type="term" value="C:endoplasmic reticulum membrane"/>
    <property type="evidence" value="ECO:0007669"/>
    <property type="project" value="UniProtKB-SubCell"/>
</dbReference>
<dbReference type="Pfam" id="PF06682">
    <property type="entry name" value="SARAF"/>
    <property type="match status" value="1"/>
</dbReference>
<evidence type="ECO:0000256" key="2">
    <source>
        <dbReference type="ARBA" id="ARBA00006833"/>
    </source>
</evidence>